<dbReference type="GO" id="GO:0016616">
    <property type="term" value="F:oxidoreductase activity, acting on the CH-OH group of donors, NAD or NADP as acceptor"/>
    <property type="evidence" value="ECO:0007669"/>
    <property type="project" value="TreeGrafter"/>
</dbReference>
<dbReference type="InterPro" id="IPR036291">
    <property type="entry name" value="NAD(P)-bd_dom_sf"/>
</dbReference>
<evidence type="ECO:0000313" key="3">
    <source>
        <dbReference type="EMBL" id="OAP63895.1"/>
    </source>
</evidence>
<dbReference type="Gene3D" id="3.40.50.720">
    <property type="entry name" value="NAD(P)-binding Rossmann-like Domain"/>
    <property type="match status" value="1"/>
</dbReference>
<dbReference type="STRING" id="1367422.A0A178ZY03"/>
<dbReference type="SUPFAM" id="SSF51735">
    <property type="entry name" value="NAD(P)-binding Rossmann-fold domains"/>
    <property type="match status" value="1"/>
</dbReference>
<reference evidence="3 4" key="1">
    <citation type="submission" date="2016-04" db="EMBL/GenBank/DDBJ databases">
        <title>Draft genome of Fonsecaea erecta CBS 125763.</title>
        <authorList>
            <person name="Weiss V.A."/>
            <person name="Vicente V.A."/>
            <person name="Raittz R.T."/>
            <person name="Moreno L.F."/>
            <person name="De Souza E.M."/>
            <person name="Pedrosa F.O."/>
            <person name="Steffens M.B."/>
            <person name="Faoro H."/>
            <person name="Tadra-Sfeir M.Z."/>
            <person name="Najafzadeh M.J."/>
            <person name="Felipe M.S."/>
            <person name="Teixeira M."/>
            <person name="Sun J."/>
            <person name="Xi L."/>
            <person name="Gomes R."/>
            <person name="De Azevedo C.M."/>
            <person name="Salgado C.G."/>
            <person name="Da Silva M.B."/>
            <person name="Nascimento M.F."/>
            <person name="Queiroz-Telles F."/>
            <person name="Attili D.S."/>
            <person name="Gorbushina A."/>
        </authorList>
    </citation>
    <scope>NUCLEOTIDE SEQUENCE [LARGE SCALE GENOMIC DNA]</scope>
    <source>
        <strain evidence="3 4">CBS 125763</strain>
    </source>
</reference>
<protein>
    <submittedName>
        <fullName evidence="3">Uncharacterized protein</fullName>
    </submittedName>
</protein>
<dbReference type="PRINTS" id="PR00081">
    <property type="entry name" value="GDHRDH"/>
</dbReference>
<dbReference type="GO" id="GO:0005737">
    <property type="term" value="C:cytoplasm"/>
    <property type="evidence" value="ECO:0007669"/>
    <property type="project" value="TreeGrafter"/>
</dbReference>
<evidence type="ECO:0000256" key="2">
    <source>
        <dbReference type="ARBA" id="ARBA00023002"/>
    </source>
</evidence>
<dbReference type="RefSeq" id="XP_018697262.1">
    <property type="nucleotide sequence ID" value="XM_018834638.1"/>
</dbReference>
<dbReference type="Proteomes" id="UP000078343">
    <property type="component" value="Unassembled WGS sequence"/>
</dbReference>
<gene>
    <name evidence="3" type="ORF">AYL99_03122</name>
</gene>
<organism evidence="3 4">
    <name type="scientific">Fonsecaea erecta</name>
    <dbReference type="NCBI Taxonomy" id="1367422"/>
    <lineage>
        <taxon>Eukaryota</taxon>
        <taxon>Fungi</taxon>
        <taxon>Dikarya</taxon>
        <taxon>Ascomycota</taxon>
        <taxon>Pezizomycotina</taxon>
        <taxon>Eurotiomycetes</taxon>
        <taxon>Chaetothyriomycetidae</taxon>
        <taxon>Chaetothyriales</taxon>
        <taxon>Herpotrichiellaceae</taxon>
        <taxon>Fonsecaea</taxon>
    </lineage>
</organism>
<accession>A0A178ZY03</accession>
<dbReference type="EMBL" id="LVYI01000002">
    <property type="protein sequence ID" value="OAP63895.1"/>
    <property type="molecule type" value="Genomic_DNA"/>
</dbReference>
<evidence type="ECO:0000256" key="1">
    <source>
        <dbReference type="ARBA" id="ARBA00006484"/>
    </source>
</evidence>
<keyword evidence="2" id="KW-0560">Oxidoreductase</keyword>
<dbReference type="GeneID" id="30007292"/>
<dbReference type="AlphaFoldDB" id="A0A178ZY03"/>
<comment type="similarity">
    <text evidence="1">Belongs to the short-chain dehydrogenases/reductases (SDR) family.</text>
</comment>
<dbReference type="InterPro" id="IPR002347">
    <property type="entry name" value="SDR_fam"/>
</dbReference>
<keyword evidence="4" id="KW-1185">Reference proteome</keyword>
<dbReference type="PANTHER" id="PTHR44229:SF4">
    <property type="entry name" value="15-HYDROXYPROSTAGLANDIN DEHYDROGENASE [NAD(+)]"/>
    <property type="match status" value="1"/>
</dbReference>
<dbReference type="OrthoDB" id="5371740at2759"/>
<sequence>MQEITSSNAHLDELKGKTVIITGAAGGIGAATARIYHSYGANVVVADLERMRSAGEALVASLAKSTPAPAPRAMFVAVDILDWAQMVSLFRATKNQFGRIDVVVANAGVMESSLLLESDEVDANGEPKEPIEAGRVIDINLKGTFNTLRLGLFHMAQNEARFSDGSRGSIVLVTSTSGYFGGTGAAAYISSKHGATGLLRGSQLAANKVLVRVNGVAPNFTATQLTQNLAREWYAAGMEANSPHNVARMIAQMSADPSMRGACCLVAGKILREMEHSRAALLPEWLGPDLVQFMRRAGALIDGMGGLPLPKLPSLFPEDDLPN</sequence>
<evidence type="ECO:0000313" key="4">
    <source>
        <dbReference type="Proteomes" id="UP000078343"/>
    </source>
</evidence>
<dbReference type="PANTHER" id="PTHR44229">
    <property type="entry name" value="15-HYDROXYPROSTAGLANDIN DEHYDROGENASE [NAD(+)]"/>
    <property type="match status" value="1"/>
</dbReference>
<dbReference type="Pfam" id="PF00106">
    <property type="entry name" value="adh_short"/>
    <property type="match status" value="1"/>
</dbReference>
<comment type="caution">
    <text evidence="3">The sequence shown here is derived from an EMBL/GenBank/DDBJ whole genome shotgun (WGS) entry which is preliminary data.</text>
</comment>
<proteinExistence type="inferred from homology"/>
<name>A0A178ZY03_9EURO</name>